<dbReference type="AlphaFoldDB" id="X0Y526"/>
<sequence length="71" mass="7370">LANQGRLCWGALGFRLVANAGGGWGWFREDPSAVNIQATAAASGDRQTAEAMDEDENLTGVPMNTHVAGAP</sequence>
<proteinExistence type="predicted"/>
<comment type="caution">
    <text evidence="1">The sequence shown here is derived from an EMBL/GenBank/DDBJ whole genome shotgun (WGS) entry which is preliminary data.</text>
</comment>
<feature type="non-terminal residue" evidence="1">
    <location>
        <position position="1"/>
    </location>
</feature>
<protein>
    <submittedName>
        <fullName evidence="1">Uncharacterized protein</fullName>
    </submittedName>
</protein>
<dbReference type="EMBL" id="BARS01048015">
    <property type="protein sequence ID" value="GAG31941.1"/>
    <property type="molecule type" value="Genomic_DNA"/>
</dbReference>
<gene>
    <name evidence="1" type="ORF">S01H1_72041</name>
</gene>
<reference evidence="1" key="1">
    <citation type="journal article" date="2014" name="Front. Microbiol.">
        <title>High frequency of phylogenetically diverse reductive dehalogenase-homologous genes in deep subseafloor sedimentary metagenomes.</title>
        <authorList>
            <person name="Kawai M."/>
            <person name="Futagami T."/>
            <person name="Toyoda A."/>
            <person name="Takaki Y."/>
            <person name="Nishi S."/>
            <person name="Hori S."/>
            <person name="Arai W."/>
            <person name="Tsubouchi T."/>
            <person name="Morono Y."/>
            <person name="Uchiyama I."/>
            <person name="Ito T."/>
            <person name="Fujiyama A."/>
            <person name="Inagaki F."/>
            <person name="Takami H."/>
        </authorList>
    </citation>
    <scope>NUCLEOTIDE SEQUENCE</scope>
    <source>
        <strain evidence="1">Expedition CK06-06</strain>
    </source>
</reference>
<evidence type="ECO:0000313" key="1">
    <source>
        <dbReference type="EMBL" id="GAG31941.1"/>
    </source>
</evidence>
<accession>X0Y526</accession>
<name>X0Y526_9ZZZZ</name>
<organism evidence="1">
    <name type="scientific">marine sediment metagenome</name>
    <dbReference type="NCBI Taxonomy" id="412755"/>
    <lineage>
        <taxon>unclassified sequences</taxon>
        <taxon>metagenomes</taxon>
        <taxon>ecological metagenomes</taxon>
    </lineage>
</organism>